<evidence type="ECO:0000256" key="3">
    <source>
        <dbReference type="SAM" id="MobiDB-lite"/>
    </source>
</evidence>
<evidence type="ECO:0000259" key="4">
    <source>
        <dbReference type="PROSITE" id="PS51186"/>
    </source>
</evidence>
<reference evidence="5 6" key="1">
    <citation type="submission" date="2018-11" db="EMBL/GenBank/DDBJ databases">
        <title>Genomic Encyclopedia of Type Strains, Phase IV (KMG-IV): sequencing the most valuable type-strain genomes for metagenomic binning, comparative biology and taxonomic classification.</title>
        <authorList>
            <person name="Goeker M."/>
        </authorList>
    </citation>
    <scope>NUCLEOTIDE SEQUENCE [LARGE SCALE GENOMIC DNA]</scope>
    <source>
        <strain evidence="5 6">DSM 5900</strain>
    </source>
</reference>
<sequence>MPRALTAVRTGAAADADALTAIFLAARAGMTYLPALHTDAETRWWMEHVVLGGSRVLVATSDGQPAGFAAIGPGTLKHLYVRPDAQRAGLGSALLEAAQATEPSLVLHVFAQNAAAIRLYRRHGFAVTGGSDGSGNEEGLPDLEMTWRP</sequence>
<dbReference type="CDD" id="cd04301">
    <property type="entry name" value="NAT_SF"/>
    <property type="match status" value="1"/>
</dbReference>
<protein>
    <submittedName>
        <fullName evidence="5">Putative acetyltransferase</fullName>
    </submittedName>
</protein>
<gene>
    <name evidence="5" type="ORF">EDC65_1190</name>
</gene>
<evidence type="ECO:0000256" key="1">
    <source>
        <dbReference type="ARBA" id="ARBA00022679"/>
    </source>
</evidence>
<name>A0A3N1ME48_9PROT</name>
<evidence type="ECO:0000313" key="5">
    <source>
        <dbReference type="EMBL" id="ROQ02003.1"/>
    </source>
</evidence>
<dbReference type="InterPro" id="IPR000182">
    <property type="entry name" value="GNAT_dom"/>
</dbReference>
<dbReference type="InterPro" id="IPR016181">
    <property type="entry name" value="Acyl_CoA_acyltransferase"/>
</dbReference>
<accession>A0A3N1ME48</accession>
<dbReference type="Gene3D" id="3.40.630.30">
    <property type="match status" value="1"/>
</dbReference>
<dbReference type="PANTHER" id="PTHR43877">
    <property type="entry name" value="AMINOALKYLPHOSPHONATE N-ACETYLTRANSFERASE-RELATED-RELATED"/>
    <property type="match status" value="1"/>
</dbReference>
<keyword evidence="2" id="KW-0012">Acyltransferase</keyword>
<evidence type="ECO:0000313" key="6">
    <source>
        <dbReference type="Proteomes" id="UP000278222"/>
    </source>
</evidence>
<dbReference type="Pfam" id="PF13508">
    <property type="entry name" value="Acetyltransf_7"/>
    <property type="match status" value="1"/>
</dbReference>
<feature type="region of interest" description="Disordered" evidence="3">
    <location>
        <begin position="130"/>
        <end position="149"/>
    </location>
</feature>
<organism evidence="5 6">
    <name type="scientific">Stella humosa</name>
    <dbReference type="NCBI Taxonomy" id="94"/>
    <lineage>
        <taxon>Bacteria</taxon>
        <taxon>Pseudomonadati</taxon>
        <taxon>Pseudomonadota</taxon>
        <taxon>Alphaproteobacteria</taxon>
        <taxon>Rhodospirillales</taxon>
        <taxon>Stellaceae</taxon>
        <taxon>Stella</taxon>
    </lineage>
</organism>
<dbReference type="SUPFAM" id="SSF55729">
    <property type="entry name" value="Acyl-CoA N-acyltransferases (Nat)"/>
    <property type="match status" value="1"/>
</dbReference>
<proteinExistence type="predicted"/>
<dbReference type="RefSeq" id="WP_197735641.1">
    <property type="nucleotide sequence ID" value="NZ_AP019700.1"/>
</dbReference>
<keyword evidence="6" id="KW-1185">Reference proteome</keyword>
<dbReference type="PROSITE" id="PS51186">
    <property type="entry name" value="GNAT"/>
    <property type="match status" value="1"/>
</dbReference>
<dbReference type="InterPro" id="IPR050832">
    <property type="entry name" value="Bact_Acetyltransf"/>
</dbReference>
<dbReference type="GO" id="GO:0016747">
    <property type="term" value="F:acyltransferase activity, transferring groups other than amino-acyl groups"/>
    <property type="evidence" value="ECO:0007669"/>
    <property type="project" value="InterPro"/>
</dbReference>
<keyword evidence="1 5" id="KW-0808">Transferase</keyword>
<dbReference type="AlphaFoldDB" id="A0A3N1ME48"/>
<evidence type="ECO:0000256" key="2">
    <source>
        <dbReference type="ARBA" id="ARBA00023315"/>
    </source>
</evidence>
<feature type="domain" description="N-acetyltransferase" evidence="4">
    <location>
        <begin position="6"/>
        <end position="149"/>
    </location>
</feature>
<dbReference type="Proteomes" id="UP000278222">
    <property type="component" value="Unassembled WGS sequence"/>
</dbReference>
<dbReference type="EMBL" id="RJKX01000011">
    <property type="protein sequence ID" value="ROQ02003.1"/>
    <property type="molecule type" value="Genomic_DNA"/>
</dbReference>
<comment type="caution">
    <text evidence="5">The sequence shown here is derived from an EMBL/GenBank/DDBJ whole genome shotgun (WGS) entry which is preliminary data.</text>
</comment>